<dbReference type="PANTHER" id="PTHR43701:SF2">
    <property type="entry name" value="MEMBRANE TRANSPORTER PROTEIN YJNA-RELATED"/>
    <property type="match status" value="1"/>
</dbReference>
<protein>
    <recommendedName>
        <fullName evidence="7">Membrane transporter protein</fullName>
    </recommendedName>
</protein>
<evidence type="ECO:0000256" key="3">
    <source>
        <dbReference type="ARBA" id="ARBA00022989"/>
    </source>
</evidence>
<dbReference type="AlphaFoldDB" id="X1R389"/>
<sequence length="117" mass="12513">MINCIGFIGAGFIIGILSGLFGVGGGFLLVPSLNAFFNTPYNIAIGSSLCQMVGTSTFSSLKHGGYGNIDYKLALFIPCQSYENSLTSSLSLFLSSYLQTIVHYKICRVTKCSGNLF</sequence>
<dbReference type="PANTHER" id="PTHR43701">
    <property type="entry name" value="MEMBRANE TRANSPORTER PROTEIN MJ0441-RELATED"/>
    <property type="match status" value="1"/>
</dbReference>
<organism evidence="6">
    <name type="scientific">marine sediment metagenome</name>
    <dbReference type="NCBI Taxonomy" id="412755"/>
    <lineage>
        <taxon>unclassified sequences</taxon>
        <taxon>metagenomes</taxon>
        <taxon>ecological metagenomes</taxon>
    </lineage>
</organism>
<dbReference type="GO" id="GO:0016020">
    <property type="term" value="C:membrane"/>
    <property type="evidence" value="ECO:0007669"/>
    <property type="project" value="UniProtKB-SubCell"/>
</dbReference>
<keyword evidence="4 5" id="KW-0472">Membrane</keyword>
<comment type="caution">
    <text evidence="6">The sequence shown here is derived from an EMBL/GenBank/DDBJ whole genome shotgun (WGS) entry which is preliminary data.</text>
</comment>
<keyword evidence="3 5" id="KW-1133">Transmembrane helix</keyword>
<comment type="subcellular location">
    <subcellularLocation>
        <location evidence="1">Membrane</location>
        <topology evidence="1">Multi-pass membrane protein</topology>
    </subcellularLocation>
</comment>
<feature type="transmembrane region" description="Helical" evidence="5">
    <location>
        <begin position="6"/>
        <end position="30"/>
    </location>
</feature>
<evidence type="ECO:0008006" key="7">
    <source>
        <dbReference type="Google" id="ProtNLM"/>
    </source>
</evidence>
<accession>X1R389</accession>
<reference evidence="6" key="1">
    <citation type="journal article" date="2014" name="Front. Microbiol.">
        <title>High frequency of phylogenetically diverse reductive dehalogenase-homologous genes in deep subseafloor sedimentary metagenomes.</title>
        <authorList>
            <person name="Kawai M."/>
            <person name="Futagami T."/>
            <person name="Toyoda A."/>
            <person name="Takaki Y."/>
            <person name="Nishi S."/>
            <person name="Hori S."/>
            <person name="Arai W."/>
            <person name="Tsubouchi T."/>
            <person name="Morono Y."/>
            <person name="Uchiyama I."/>
            <person name="Ito T."/>
            <person name="Fujiyama A."/>
            <person name="Inagaki F."/>
            <person name="Takami H."/>
        </authorList>
    </citation>
    <scope>NUCLEOTIDE SEQUENCE</scope>
    <source>
        <strain evidence="6">Expedition CK06-06</strain>
    </source>
</reference>
<dbReference type="EMBL" id="BARW01007691">
    <property type="protein sequence ID" value="GAI74988.1"/>
    <property type="molecule type" value="Genomic_DNA"/>
</dbReference>
<evidence type="ECO:0000256" key="4">
    <source>
        <dbReference type="ARBA" id="ARBA00023136"/>
    </source>
</evidence>
<dbReference type="InterPro" id="IPR002781">
    <property type="entry name" value="TM_pro_TauE-like"/>
</dbReference>
<dbReference type="InterPro" id="IPR051598">
    <property type="entry name" value="TSUP/Inactive_protease-like"/>
</dbReference>
<name>X1R389_9ZZZZ</name>
<proteinExistence type="predicted"/>
<evidence type="ECO:0000256" key="5">
    <source>
        <dbReference type="SAM" id="Phobius"/>
    </source>
</evidence>
<dbReference type="Pfam" id="PF01925">
    <property type="entry name" value="TauE"/>
    <property type="match status" value="1"/>
</dbReference>
<evidence type="ECO:0000256" key="2">
    <source>
        <dbReference type="ARBA" id="ARBA00022692"/>
    </source>
</evidence>
<evidence type="ECO:0000256" key="1">
    <source>
        <dbReference type="ARBA" id="ARBA00004141"/>
    </source>
</evidence>
<evidence type="ECO:0000313" key="6">
    <source>
        <dbReference type="EMBL" id="GAI74988.1"/>
    </source>
</evidence>
<keyword evidence="2 5" id="KW-0812">Transmembrane</keyword>
<gene>
    <name evidence="6" type="ORF">S12H4_15943</name>
</gene>